<dbReference type="InterPro" id="IPR051604">
    <property type="entry name" value="Ergot_Alk_Oxidoreductase"/>
</dbReference>
<dbReference type="Gene3D" id="3.40.50.720">
    <property type="entry name" value="NAD(P)-binding Rossmann-like Domain"/>
    <property type="match status" value="1"/>
</dbReference>
<name>A0ABQ3NNS0_STRVG</name>
<dbReference type="Pfam" id="PF13460">
    <property type="entry name" value="NAD_binding_10"/>
    <property type="match status" value="1"/>
</dbReference>
<keyword evidence="3" id="KW-1185">Reference proteome</keyword>
<dbReference type="EMBL" id="BNDV01000008">
    <property type="protein sequence ID" value="GHI14414.1"/>
    <property type="molecule type" value="Genomic_DNA"/>
</dbReference>
<evidence type="ECO:0000313" key="3">
    <source>
        <dbReference type="Proteomes" id="UP000660554"/>
    </source>
</evidence>
<protein>
    <submittedName>
        <fullName evidence="2">NmrA family transcriptional regulator</fullName>
    </submittedName>
</protein>
<accession>A0ABQ3NNS0</accession>
<sequence length="296" mass="31965">MLRLGLLDLTEVMTKTTKNETQTTDQAITLVIGGNGKTGRKVAEKLTAQGRPVRIGSRSGEPAFDWNEPGTWRPALEGVDRVYVTYYPDLAFPGAAEQVGAFAEAAVAAGARRLVLLSGRGEEAAQLSEENLKASGADWTVVRASWFNQNFDESFFLEPVLAGVIALPTADAVEAFVDTEDIADVVVAALTDDRHIGRTYELSGPRLMSFADVAAELSKVTGREIAYVPVSDEAYRAELREHGLPEDFAELFTLILDGRNAHLVHGVEEVLGRAPRDFADFARQAAATGVWDAPSS</sequence>
<dbReference type="InterPro" id="IPR016040">
    <property type="entry name" value="NAD(P)-bd_dom"/>
</dbReference>
<dbReference type="Proteomes" id="UP000660554">
    <property type="component" value="Unassembled WGS sequence"/>
</dbReference>
<gene>
    <name evidence="2" type="ORF">Scinn_38770</name>
</gene>
<dbReference type="PANTHER" id="PTHR43162:SF1">
    <property type="entry name" value="PRESTALK A DIFFERENTIATION PROTEIN A"/>
    <property type="match status" value="1"/>
</dbReference>
<dbReference type="Gene3D" id="3.90.25.10">
    <property type="entry name" value="UDP-galactose 4-epimerase, domain 1"/>
    <property type="match status" value="1"/>
</dbReference>
<feature type="domain" description="NAD(P)-binding" evidence="1">
    <location>
        <begin position="33"/>
        <end position="192"/>
    </location>
</feature>
<proteinExistence type="predicted"/>
<organism evidence="2 3">
    <name type="scientific">Streptomyces virginiae</name>
    <name type="common">Streptomyces cinnamonensis</name>
    <dbReference type="NCBI Taxonomy" id="1961"/>
    <lineage>
        <taxon>Bacteria</taxon>
        <taxon>Bacillati</taxon>
        <taxon>Actinomycetota</taxon>
        <taxon>Actinomycetes</taxon>
        <taxon>Kitasatosporales</taxon>
        <taxon>Streptomycetaceae</taxon>
        <taxon>Streptomyces</taxon>
    </lineage>
</organism>
<evidence type="ECO:0000313" key="2">
    <source>
        <dbReference type="EMBL" id="GHI14414.1"/>
    </source>
</evidence>
<comment type="caution">
    <text evidence="2">The sequence shown here is derived from an EMBL/GenBank/DDBJ whole genome shotgun (WGS) entry which is preliminary data.</text>
</comment>
<dbReference type="PANTHER" id="PTHR43162">
    <property type="match status" value="1"/>
</dbReference>
<reference evidence="3" key="1">
    <citation type="submission" date="2020-09" db="EMBL/GenBank/DDBJ databases">
        <title>Whole genome shotgun sequence of Streptomyces cinnamonensis NBRC 15873.</title>
        <authorList>
            <person name="Komaki H."/>
            <person name="Tamura T."/>
        </authorList>
    </citation>
    <scope>NUCLEOTIDE SEQUENCE [LARGE SCALE GENOMIC DNA]</scope>
    <source>
        <strain evidence="3">NBRC 15873</strain>
    </source>
</reference>
<dbReference type="SUPFAM" id="SSF51735">
    <property type="entry name" value="NAD(P)-binding Rossmann-fold domains"/>
    <property type="match status" value="1"/>
</dbReference>
<evidence type="ECO:0000259" key="1">
    <source>
        <dbReference type="Pfam" id="PF13460"/>
    </source>
</evidence>
<dbReference type="InterPro" id="IPR036291">
    <property type="entry name" value="NAD(P)-bd_dom_sf"/>
</dbReference>